<dbReference type="InterPro" id="IPR017899">
    <property type="entry name" value="VPS28_C"/>
</dbReference>
<keyword evidence="4 5" id="KW-0653">Protein transport</keyword>
<sequence>MDGRAELYEEVKLYRNAREREKYDNLAELYAVINTIQCLQKAYIKDHVESTEYTAACSKLLVQYEAAFKQVQGDEFSTVEDFMRKYKMDCPAALERIKEGRPITIKDNKQNINKCIADTVSLFITVMDKLRLEIRAVDEIHPDLRELYETLCRLSILPPDFEGKDRVKVWLDKMDQMKASDELSDTEARQMLFDLESSYNAFNPDVTFWPVNTRVYICIRMGSPILA</sequence>
<dbReference type="InterPro" id="IPR038358">
    <property type="entry name" value="VPS28_N_sf"/>
</dbReference>
<dbReference type="FunFam" id="1.20.1440.200:FF:000001">
    <property type="entry name" value="Vacuolar protein sorting-associated protein 28 homolog"/>
    <property type="match status" value="1"/>
</dbReference>
<dbReference type="InterPro" id="IPR017898">
    <property type="entry name" value="VPS28_N"/>
</dbReference>
<dbReference type="SUPFAM" id="SSF140427">
    <property type="entry name" value="VPS28 C-terminal domain-like"/>
    <property type="match status" value="1"/>
</dbReference>
<dbReference type="Pfam" id="PF03997">
    <property type="entry name" value="VPS28"/>
    <property type="match status" value="1"/>
</dbReference>
<dbReference type="Gene3D" id="1.20.1440.200">
    <property type="match status" value="1"/>
</dbReference>
<dbReference type="SUPFAM" id="SSF140111">
    <property type="entry name" value="Endosomal sorting complex assembly domain"/>
    <property type="match status" value="1"/>
</dbReference>
<evidence type="ECO:0000256" key="5">
    <source>
        <dbReference type="PIRNR" id="PIRNR017535"/>
    </source>
</evidence>
<evidence type="ECO:0000313" key="9">
    <source>
        <dbReference type="EMBL" id="AAW25059.1"/>
    </source>
</evidence>
<evidence type="ECO:0000256" key="2">
    <source>
        <dbReference type="ARBA" id="ARBA00022448"/>
    </source>
</evidence>
<dbReference type="AlphaFoldDB" id="Q5DGJ7"/>
<organism evidence="9">
    <name type="scientific">Schistosoma japonicum</name>
    <name type="common">Blood fluke</name>
    <dbReference type="NCBI Taxonomy" id="6182"/>
    <lineage>
        <taxon>Eukaryota</taxon>
        <taxon>Metazoa</taxon>
        <taxon>Spiralia</taxon>
        <taxon>Lophotrochozoa</taxon>
        <taxon>Platyhelminthes</taxon>
        <taxon>Trematoda</taxon>
        <taxon>Digenea</taxon>
        <taxon>Strigeidida</taxon>
        <taxon>Schistosomatoidea</taxon>
        <taxon>Schistosomatidae</taxon>
        <taxon>Schistosoma</taxon>
    </lineage>
</organism>
<dbReference type="PANTHER" id="PTHR12937">
    <property type="entry name" value="VACUOLAR PROTEIN SORTING 28, ISOFORM 2 VPS28"/>
    <property type="match status" value="1"/>
</dbReference>
<dbReference type="Gene3D" id="1.20.120.1130">
    <property type="match status" value="1"/>
</dbReference>
<feature type="domain" description="VPS28 C-terminal" evidence="7">
    <location>
        <begin position="111"/>
        <end position="207"/>
    </location>
</feature>
<dbReference type="PIRSF" id="PIRSF017535">
    <property type="entry name" value="VPS28"/>
    <property type="match status" value="1"/>
</dbReference>
<evidence type="ECO:0000256" key="6">
    <source>
        <dbReference type="PROSITE-ProRule" id="PRU00642"/>
    </source>
</evidence>
<dbReference type="PROSITE" id="PS51310">
    <property type="entry name" value="VPS28_C"/>
    <property type="match status" value="1"/>
</dbReference>
<comment type="similarity">
    <text evidence="5 6">Belongs to the VPS28 family.</text>
</comment>
<reference evidence="9" key="2">
    <citation type="journal article" date="2006" name="PLoS Pathog.">
        <title>New perspectives on host-parasite interplay by comparative transcriptomic and proteomic analyses of Schistosoma japonicum.</title>
        <authorList>
            <person name="Liu F."/>
            <person name="Lu J."/>
            <person name="Hu W."/>
            <person name="Wang S.Y."/>
            <person name="Cui S.J."/>
            <person name="Chi M."/>
            <person name="Yan Q."/>
            <person name="Wang X.R."/>
            <person name="Song H.D."/>
            <person name="Xu X.N."/>
            <person name="Wang J.J."/>
            <person name="Zhang X.L."/>
            <person name="Zhang X."/>
            <person name="Wang Z.Q."/>
            <person name="Xue C.L."/>
            <person name="Brindley P.J."/>
            <person name="McManus D.P."/>
            <person name="Yang P.Y."/>
            <person name="Feng Z."/>
            <person name="Chen Z."/>
            <person name="Han Z.G."/>
        </authorList>
    </citation>
    <scope>NUCLEOTIDE SEQUENCE</scope>
</reference>
<evidence type="ECO:0000256" key="4">
    <source>
        <dbReference type="ARBA" id="ARBA00022927"/>
    </source>
</evidence>
<accession>Q5DGJ7</accession>
<dbReference type="InterPro" id="IPR007143">
    <property type="entry name" value="Vps28"/>
</dbReference>
<evidence type="ECO:0000259" key="8">
    <source>
        <dbReference type="PROSITE" id="PS51313"/>
    </source>
</evidence>
<dbReference type="GO" id="GO:0043328">
    <property type="term" value="P:protein transport to vacuole involved in ubiquitin-dependent protein catabolic process via the multivesicular body sorting pathway"/>
    <property type="evidence" value="ECO:0007669"/>
    <property type="project" value="TreeGrafter"/>
</dbReference>
<comment type="subcellular location">
    <subcellularLocation>
        <location evidence="1">Endosome</location>
    </subcellularLocation>
</comment>
<keyword evidence="3 5" id="KW-0967">Endosome</keyword>
<dbReference type="InterPro" id="IPR037202">
    <property type="entry name" value="ESCRT_assembly_dom"/>
</dbReference>
<dbReference type="EMBL" id="AY813327">
    <property type="protein sequence ID" value="AAW25059.1"/>
    <property type="molecule type" value="mRNA"/>
</dbReference>
<keyword evidence="2 5" id="KW-0813">Transport</keyword>
<dbReference type="InterPro" id="IPR037206">
    <property type="entry name" value="VPS28_C_sf"/>
</dbReference>
<feature type="domain" description="VPS28 N-terminal" evidence="8">
    <location>
        <begin position="1"/>
        <end position="107"/>
    </location>
</feature>
<dbReference type="FunFam" id="1.20.120.1130:FF:000001">
    <property type="entry name" value="Vacuolar protein sorting-associated protein 28 homolog"/>
    <property type="match status" value="1"/>
</dbReference>
<evidence type="ECO:0000259" key="7">
    <source>
        <dbReference type="PROSITE" id="PS51310"/>
    </source>
</evidence>
<protein>
    <recommendedName>
        <fullName evidence="5">Vacuolar protein sorting-associated protein 28 homolog</fullName>
    </recommendedName>
</protein>
<reference evidence="9" key="1">
    <citation type="submission" date="2004-11" db="EMBL/GenBank/DDBJ databases">
        <title>The full-length cDNA sequences of Schistosoma japonicum genes.</title>
        <authorList>
            <person name="Han Z."/>
        </authorList>
    </citation>
    <scope>NUCLEOTIDE SEQUENCE</scope>
</reference>
<evidence type="ECO:0000256" key="3">
    <source>
        <dbReference type="ARBA" id="ARBA00022753"/>
    </source>
</evidence>
<dbReference type="GO" id="GO:0044877">
    <property type="term" value="F:protein-containing complex binding"/>
    <property type="evidence" value="ECO:0007669"/>
    <property type="project" value="TreeGrafter"/>
</dbReference>
<dbReference type="PROSITE" id="PS51313">
    <property type="entry name" value="VPS28_N"/>
    <property type="match status" value="1"/>
</dbReference>
<evidence type="ECO:0000256" key="1">
    <source>
        <dbReference type="ARBA" id="ARBA00004177"/>
    </source>
</evidence>
<dbReference type="PANTHER" id="PTHR12937:SF0">
    <property type="entry name" value="VACUOLAR PROTEIN SORTING-ASSOCIATED PROTEIN 28 HOMOLOG"/>
    <property type="match status" value="1"/>
</dbReference>
<comment type="function">
    <text evidence="5">Component of the ESCRT-I complex (endosomal sorting complex required for transport I), a regulator of vesicular trafficking process.</text>
</comment>
<dbReference type="GO" id="GO:0000813">
    <property type="term" value="C:ESCRT I complex"/>
    <property type="evidence" value="ECO:0007669"/>
    <property type="project" value="UniProtKB-UniRule"/>
</dbReference>
<name>Q5DGJ7_SCHJA</name>
<proteinExistence type="evidence at transcript level"/>